<feature type="coiled-coil region" evidence="6">
    <location>
        <begin position="323"/>
        <end position="367"/>
    </location>
</feature>
<dbReference type="PANTHER" id="PTHR32309">
    <property type="entry name" value="TYROSINE-PROTEIN KINASE"/>
    <property type="match status" value="1"/>
</dbReference>
<comment type="subcellular location">
    <subcellularLocation>
        <location evidence="1">Cell membrane</location>
        <topology evidence="1">Multi-pass membrane protein</topology>
    </subcellularLocation>
</comment>
<proteinExistence type="predicted"/>
<dbReference type="Proteomes" id="UP000006683">
    <property type="component" value="Chromosome"/>
</dbReference>
<dbReference type="GO" id="GO:0004713">
    <property type="term" value="F:protein tyrosine kinase activity"/>
    <property type="evidence" value="ECO:0007669"/>
    <property type="project" value="TreeGrafter"/>
</dbReference>
<evidence type="ECO:0000313" key="9">
    <source>
        <dbReference type="EMBL" id="ADN74337.1"/>
    </source>
</evidence>
<evidence type="ECO:0000256" key="4">
    <source>
        <dbReference type="ARBA" id="ARBA00022989"/>
    </source>
</evidence>
<evidence type="ECO:0000256" key="1">
    <source>
        <dbReference type="ARBA" id="ARBA00004651"/>
    </source>
</evidence>
<dbReference type="GeneID" id="67180365"/>
<dbReference type="HOGENOM" id="CLU_526634_0_0_6"/>
<dbReference type="PANTHER" id="PTHR32309:SF13">
    <property type="entry name" value="FERRIC ENTEROBACTIN TRANSPORT PROTEIN FEPE"/>
    <property type="match status" value="1"/>
</dbReference>
<dbReference type="eggNOG" id="COG3206">
    <property type="taxonomic scope" value="Bacteria"/>
</dbReference>
<keyword evidence="3 7" id="KW-0812">Transmembrane</keyword>
<evidence type="ECO:0000256" key="6">
    <source>
        <dbReference type="SAM" id="Coils"/>
    </source>
</evidence>
<evidence type="ECO:0000259" key="8">
    <source>
        <dbReference type="Pfam" id="PF02706"/>
    </source>
</evidence>
<organism evidence="9 10">
    <name type="scientific">Ferrimonas balearica (strain DSM 9799 / CCM 4581 / KCTC 23876 / PAT)</name>
    <dbReference type="NCBI Taxonomy" id="550540"/>
    <lineage>
        <taxon>Bacteria</taxon>
        <taxon>Pseudomonadati</taxon>
        <taxon>Pseudomonadota</taxon>
        <taxon>Gammaproteobacteria</taxon>
        <taxon>Alteromonadales</taxon>
        <taxon>Ferrimonadaceae</taxon>
        <taxon>Ferrimonas</taxon>
    </lineage>
</organism>
<evidence type="ECO:0000256" key="7">
    <source>
        <dbReference type="SAM" id="Phobius"/>
    </source>
</evidence>
<dbReference type="RefSeq" id="WP_013343643.1">
    <property type="nucleotide sequence ID" value="NC_014541.1"/>
</dbReference>
<evidence type="ECO:0000256" key="2">
    <source>
        <dbReference type="ARBA" id="ARBA00022475"/>
    </source>
</evidence>
<feature type="transmembrane region" description="Helical" evidence="7">
    <location>
        <begin position="420"/>
        <end position="438"/>
    </location>
</feature>
<feature type="domain" description="Polysaccharide chain length determinant N-terminal" evidence="8">
    <location>
        <begin position="20"/>
        <end position="110"/>
    </location>
</feature>
<keyword evidence="6" id="KW-0175">Coiled coil</keyword>
<dbReference type="InterPro" id="IPR050445">
    <property type="entry name" value="Bact_polysacc_biosynth/exp"/>
</dbReference>
<keyword evidence="10" id="KW-1185">Reference proteome</keyword>
<dbReference type="AlphaFoldDB" id="E1SW37"/>
<evidence type="ECO:0000256" key="5">
    <source>
        <dbReference type="ARBA" id="ARBA00023136"/>
    </source>
</evidence>
<dbReference type="KEGG" id="fbl:Fbal_0123"/>
<keyword evidence="2" id="KW-1003">Cell membrane</keyword>
<dbReference type="EMBL" id="CP002209">
    <property type="protein sequence ID" value="ADN74337.1"/>
    <property type="molecule type" value="Genomic_DNA"/>
</dbReference>
<dbReference type="STRING" id="550540.Fbal_0123"/>
<reference evidence="9 10" key="1">
    <citation type="journal article" date="2010" name="Stand. Genomic Sci.">
        <title>Complete genome sequence of Ferrimonas balearica type strain (PAT).</title>
        <authorList>
            <person name="Nolan M."/>
            <person name="Sikorski J."/>
            <person name="Davenport K."/>
            <person name="Lucas S."/>
            <person name="Glavina Del Rio T."/>
            <person name="Tice H."/>
            <person name="Cheng J."/>
            <person name="Goodwin L."/>
            <person name="Pitluck S."/>
            <person name="Liolios K."/>
            <person name="Ivanova N."/>
            <person name="Mavromatis K."/>
            <person name="Ovchinnikova G."/>
            <person name="Pati A."/>
            <person name="Chen A."/>
            <person name="Palaniappan K."/>
            <person name="Land M."/>
            <person name="Hauser L."/>
            <person name="Chang Y."/>
            <person name="Jeffries C."/>
            <person name="Tapia R."/>
            <person name="Brettin T."/>
            <person name="Detter J."/>
            <person name="Han C."/>
            <person name="Yasawong M."/>
            <person name="Rohde M."/>
            <person name="Tindall B."/>
            <person name="Goker M."/>
            <person name="Woyke T."/>
            <person name="Bristow J."/>
            <person name="Eisen J."/>
            <person name="Markowitz V."/>
            <person name="Hugenholtz P."/>
            <person name="Kyrpides N."/>
            <person name="Klenk H."/>
            <person name="Lapidus A."/>
        </authorList>
    </citation>
    <scope>NUCLEOTIDE SEQUENCE [LARGE SCALE GENOMIC DNA]</scope>
    <source>
        <strain evidence="10">DSM 9799 / CCM 4581 / KCTC 23876 / PAT</strain>
    </source>
</reference>
<evidence type="ECO:0000256" key="3">
    <source>
        <dbReference type="ARBA" id="ARBA00022692"/>
    </source>
</evidence>
<sequence>MQNVSNASWERNAQGTENPLRELVTILFMQKWLIQRVAALVFLAVLAVLLFWPSVYQIDSTVLLKSKQVETSPEMLEETMLRVNPVNEDDLNSEVAIITSQAVLRRAVNKMVEQGLWQAPEEEADLVKATRGLEAKLTTQVVPSSKVIRISLAWSDPEEGNALLTAVINSYLSYRSTVFEPDTLRDLFTQQTEDYSSQLQQRRAEKMALIETHQAAAPAQEIEQNLTLLRELKLQHSRLEQEAQSLNHREQKLTQALNENALHYFSFIDNVTVQKLTTEIQMLVARQTELEQVYLPESPPAEALDHQIEQTYQILRDEIGTLQQELADQVALLRADINSLNQKMLTLSQRNVELQQVKLQMERLDQEIKLLGFSYETFYKRREQAQIQSRFSDEHLNAQVVVLVPPEAQLEPLFPRWKTMLPLGLLVALITGVCIGFINEFFDHSFKRAEDSERHLGLPTLLSIPQIDAAPQPTAKGHR</sequence>
<dbReference type="OrthoDB" id="7001023at2"/>
<gene>
    <name evidence="9" type="ordered locus">Fbal_0123</name>
</gene>
<name>E1SW37_FERBD</name>
<keyword evidence="4 7" id="KW-1133">Transmembrane helix</keyword>
<dbReference type="GO" id="GO:0005886">
    <property type="term" value="C:plasma membrane"/>
    <property type="evidence" value="ECO:0007669"/>
    <property type="project" value="UniProtKB-SubCell"/>
</dbReference>
<dbReference type="Pfam" id="PF02706">
    <property type="entry name" value="Wzz"/>
    <property type="match status" value="1"/>
</dbReference>
<keyword evidence="5 7" id="KW-0472">Membrane</keyword>
<feature type="coiled-coil region" evidence="6">
    <location>
        <begin position="222"/>
        <end position="259"/>
    </location>
</feature>
<feature type="transmembrane region" description="Helical" evidence="7">
    <location>
        <begin position="37"/>
        <end position="56"/>
    </location>
</feature>
<dbReference type="InterPro" id="IPR003856">
    <property type="entry name" value="LPS_length_determ_N"/>
</dbReference>
<protein>
    <submittedName>
        <fullName evidence="9">Lipopolysaccharide biosynthesis protein</fullName>
    </submittedName>
</protein>
<evidence type="ECO:0000313" key="10">
    <source>
        <dbReference type="Proteomes" id="UP000006683"/>
    </source>
</evidence>
<accession>E1SW37</accession>